<dbReference type="Pfam" id="PF17989">
    <property type="entry name" value="ALP_N"/>
    <property type="match status" value="1"/>
</dbReference>
<feature type="domain" description="Actin-like protein N-terminal" evidence="1">
    <location>
        <begin position="7"/>
        <end position="153"/>
    </location>
</feature>
<gene>
    <name evidence="2" type="ORF">I633_22546</name>
</gene>
<dbReference type="InterPro" id="IPR043129">
    <property type="entry name" value="ATPase_NBD"/>
</dbReference>
<evidence type="ECO:0000313" key="3">
    <source>
        <dbReference type="Proteomes" id="UP000014909"/>
    </source>
</evidence>
<dbReference type="BioCyc" id="AMAC1300253:G12YX-3576-MONOMER"/>
<dbReference type="SUPFAM" id="SSF53067">
    <property type="entry name" value="Actin-like ATPase domain"/>
    <property type="match status" value="2"/>
</dbReference>
<reference evidence="2 3" key="1">
    <citation type="journal article" date="2013" name="Genome Biol. Evol.">
        <title>Genomic Diversity of "Deep Ecotype" Alteromonas macleodii Isolates: Evidence for Pan-Mediterranean Clonal Frames.</title>
        <authorList>
            <person name="Lopez-Perez M."/>
            <person name="Gonzaga A."/>
            <person name="Rodriguez-Valera F."/>
        </authorList>
    </citation>
    <scope>NUCLEOTIDE SEQUENCE [LARGE SCALE GENOMIC DNA]</scope>
    <source>
        <strain evidence="3">'English Channel 615'</strain>
        <plasmid evidence="3">Plasmid</plasmid>
    </source>
</reference>
<accession>S5AL97</accession>
<dbReference type="PATRIC" id="fig|1300253.3.peg.4697"/>
<sequence>MAVIRALEVGFGTTSLTTGYADGEPVIKTFSSFVAQTDPNKSGLNAGLNKRDTVSITINGQNYEIGPDAQLASDKSSSRVLNSSYITSDQYQALLFGSMLYMNADTIDLLVLALPVEHWSRREQLKSLVVGKHTIKDRTIEVKNAWVIVQPLGGLLDYADSIGQSGFDELREQTVLSVDPGFGTFDYVTSAGLKLNDTRSGGADLGMSSVLSACAKTLRTAFPNLHDFPIEKIDEAFYKNDGYIRVSGKKYPFPVCKGETVDNKPVNIEFDLRPAIESVTQNAVTKLKNVVGNGGDIDLIILMGGACNIYKEALQSAYPDHDIVVVKNPITSICRGMHLGGMQYYEALKKMNAA</sequence>
<evidence type="ECO:0000313" key="2">
    <source>
        <dbReference type="EMBL" id="AGP79929.1"/>
    </source>
</evidence>
<dbReference type="HOGENOM" id="CLU_066433_0_0_6"/>
<geneLocation type="plasmid" evidence="2">
    <name>unnamed</name>
</geneLocation>
<protein>
    <recommendedName>
        <fullName evidence="1">Actin-like protein N-terminal domain-containing protein</fullName>
    </recommendedName>
</protein>
<keyword evidence="2" id="KW-0614">Plasmid</keyword>
<proteinExistence type="predicted"/>
<dbReference type="Gene3D" id="3.30.420.40">
    <property type="match status" value="1"/>
</dbReference>
<dbReference type="EMBL" id="CP004847">
    <property type="protein sequence ID" value="AGP79929.1"/>
    <property type="molecule type" value="Genomic_DNA"/>
</dbReference>
<dbReference type="KEGG" id="amh:I633_22546"/>
<organism evidence="2 3">
    <name type="scientific">Alteromonas mediterranea 615</name>
    <dbReference type="NCBI Taxonomy" id="1300253"/>
    <lineage>
        <taxon>Bacteria</taxon>
        <taxon>Pseudomonadati</taxon>
        <taxon>Pseudomonadota</taxon>
        <taxon>Gammaproteobacteria</taxon>
        <taxon>Alteromonadales</taxon>
        <taxon>Alteromonadaceae</taxon>
        <taxon>Alteromonas/Salinimonas group</taxon>
        <taxon>Alteromonas</taxon>
    </lineage>
</organism>
<dbReference type="AlphaFoldDB" id="S5AL97"/>
<evidence type="ECO:0000259" key="1">
    <source>
        <dbReference type="Pfam" id="PF17989"/>
    </source>
</evidence>
<name>S5AL97_9ALTE</name>
<dbReference type="InterPro" id="IPR040607">
    <property type="entry name" value="ALP_N"/>
</dbReference>
<dbReference type="Proteomes" id="UP000014909">
    <property type="component" value="Plasmid unnamed"/>
</dbReference>